<dbReference type="InterPro" id="IPR017932">
    <property type="entry name" value="GATase_2_dom"/>
</dbReference>
<dbReference type="InterPro" id="IPR014729">
    <property type="entry name" value="Rossmann-like_a/b/a_fold"/>
</dbReference>
<dbReference type="GO" id="GO:0004066">
    <property type="term" value="F:asparagine synthase (glutamine-hydrolyzing) activity"/>
    <property type="evidence" value="ECO:0007669"/>
    <property type="project" value="UniProtKB-EC"/>
</dbReference>
<dbReference type="STRING" id="634430.SAMN04488241_106181"/>
<dbReference type="RefSeq" id="WP_093333364.1">
    <property type="nucleotide sequence ID" value="NZ_FOXP01000006.1"/>
</dbReference>
<dbReference type="AlphaFoldDB" id="A0A1I5SVL1"/>
<dbReference type="InterPro" id="IPR006426">
    <property type="entry name" value="Asn_synth_AEB"/>
</dbReference>
<evidence type="ECO:0000256" key="3">
    <source>
        <dbReference type="ARBA" id="ARBA00012737"/>
    </source>
</evidence>
<dbReference type="SUPFAM" id="SSF52402">
    <property type="entry name" value="Adenine nucleotide alpha hydrolases-like"/>
    <property type="match status" value="1"/>
</dbReference>
<reference evidence="11 12" key="1">
    <citation type="submission" date="2016-10" db="EMBL/GenBank/DDBJ databases">
        <authorList>
            <person name="de Groot N.N."/>
        </authorList>
    </citation>
    <scope>NUCLEOTIDE SEQUENCE [LARGE SCALE GENOMIC DNA]</scope>
    <source>
        <strain evidence="11 12">CGMCC 1.9113</strain>
    </source>
</reference>
<dbReference type="InterPro" id="IPR051786">
    <property type="entry name" value="ASN_synthetase/amidase"/>
</dbReference>
<dbReference type="InterPro" id="IPR029055">
    <property type="entry name" value="Ntn_hydrolases_N"/>
</dbReference>
<keyword evidence="6" id="KW-0315">Glutamine amidotransferase</keyword>
<dbReference type="PANTHER" id="PTHR43284:SF1">
    <property type="entry name" value="ASPARAGINE SYNTHETASE"/>
    <property type="match status" value="1"/>
</dbReference>
<comment type="catalytic activity">
    <reaction evidence="7">
        <text>L-aspartate + L-glutamine + ATP + H2O = L-asparagine + L-glutamate + AMP + diphosphate + H(+)</text>
        <dbReference type="Rhea" id="RHEA:12228"/>
        <dbReference type="ChEBI" id="CHEBI:15377"/>
        <dbReference type="ChEBI" id="CHEBI:15378"/>
        <dbReference type="ChEBI" id="CHEBI:29985"/>
        <dbReference type="ChEBI" id="CHEBI:29991"/>
        <dbReference type="ChEBI" id="CHEBI:30616"/>
        <dbReference type="ChEBI" id="CHEBI:33019"/>
        <dbReference type="ChEBI" id="CHEBI:58048"/>
        <dbReference type="ChEBI" id="CHEBI:58359"/>
        <dbReference type="ChEBI" id="CHEBI:456215"/>
        <dbReference type="EC" id="6.3.5.4"/>
    </reaction>
</comment>
<accession>A0A1I5SVL1</accession>
<dbReference type="PROSITE" id="PS51278">
    <property type="entry name" value="GATASE_TYPE_2"/>
    <property type="match status" value="1"/>
</dbReference>
<dbReference type="Gene3D" id="3.40.50.620">
    <property type="entry name" value="HUPs"/>
    <property type="match status" value="2"/>
</dbReference>
<dbReference type="EC" id="6.3.5.4" evidence="3"/>
<evidence type="ECO:0000256" key="1">
    <source>
        <dbReference type="ARBA" id="ARBA00005187"/>
    </source>
</evidence>
<evidence type="ECO:0000256" key="5">
    <source>
        <dbReference type="ARBA" id="ARBA00022840"/>
    </source>
</evidence>
<dbReference type="Pfam" id="PF00733">
    <property type="entry name" value="Asn_synthase"/>
    <property type="match status" value="1"/>
</dbReference>
<dbReference type="GO" id="GO:0005829">
    <property type="term" value="C:cytosol"/>
    <property type="evidence" value="ECO:0007669"/>
    <property type="project" value="TreeGrafter"/>
</dbReference>
<keyword evidence="5 8" id="KW-0067">ATP-binding</keyword>
<evidence type="ECO:0000256" key="8">
    <source>
        <dbReference type="PIRSR" id="PIRSR001589-2"/>
    </source>
</evidence>
<dbReference type="CDD" id="cd01991">
    <property type="entry name" value="Asn_synthase_B_C"/>
    <property type="match status" value="1"/>
</dbReference>
<evidence type="ECO:0000256" key="4">
    <source>
        <dbReference type="ARBA" id="ARBA00022741"/>
    </source>
</evidence>
<evidence type="ECO:0000259" key="10">
    <source>
        <dbReference type="PROSITE" id="PS51278"/>
    </source>
</evidence>
<evidence type="ECO:0000256" key="6">
    <source>
        <dbReference type="ARBA" id="ARBA00022962"/>
    </source>
</evidence>
<dbReference type="CDD" id="cd00712">
    <property type="entry name" value="AsnB"/>
    <property type="match status" value="1"/>
</dbReference>
<feature type="domain" description="Glutamine amidotransferase type-2" evidence="10">
    <location>
        <begin position="2"/>
        <end position="212"/>
    </location>
</feature>
<protein>
    <recommendedName>
        <fullName evidence="3">asparagine synthase (glutamine-hydrolyzing)</fullName>
        <ecNumber evidence="3">6.3.5.4</ecNumber>
    </recommendedName>
</protein>
<name>A0A1I5SVL1_9SPHN</name>
<dbReference type="EMBL" id="FOXP01000006">
    <property type="protein sequence ID" value="SFP74780.1"/>
    <property type="molecule type" value="Genomic_DNA"/>
</dbReference>
<feature type="binding site" evidence="8">
    <location>
        <position position="98"/>
    </location>
    <ligand>
        <name>L-glutamine</name>
        <dbReference type="ChEBI" id="CHEBI:58359"/>
    </ligand>
</feature>
<gene>
    <name evidence="11" type="ORF">SAMN04488241_106181</name>
</gene>
<evidence type="ECO:0000256" key="2">
    <source>
        <dbReference type="ARBA" id="ARBA00005752"/>
    </source>
</evidence>
<dbReference type="Gene3D" id="3.60.20.10">
    <property type="entry name" value="Glutamine Phosphoribosylpyrophosphate, subunit 1, domain 1"/>
    <property type="match status" value="1"/>
</dbReference>
<dbReference type="PIRSF" id="PIRSF001589">
    <property type="entry name" value="Asn_synthetase_glu-h"/>
    <property type="match status" value="1"/>
</dbReference>
<sequence>MGAIAGIFHAATPKPVDPARVIRMIEAQAHRGPDGEGVWTAPGIGLGHRRLATVDLAGSPQPMRDGGLTVTFDGAIHNLGELRAELRNKGVRFHTRGDTELLLHGWRAWGAAMLDRLHGNFVFALHDAGAGTLFLARDRLGAKPLHYAELSDGALAFSSELKGLLAHPQLRRAPDLTAVEYYLAYGYVPDDSCIVAGSRKLPAGHCLLVERGRPVPAPRRWWDVDFSARAAGSADALAEQLIERMRAGVRRCMIANVPVGALLSGDVDAAAVVALMAEASPRAVATCAIGADAPTPARSIAARFATAHAERVADPDELSGVDSLVRHLDEPFADPSALTSLPLCALARERVTVALAGDGADEVMAGARRYKAHLAGERLRRLLSPDVCARLFGPLGAGWPEAAWAPPAFRLRSTFQALGTSGAEAYAHAVCVTPSALRTALFSPEARRALGGYRPEDRYVVAMTHAPARDPLDAAQYADLKIRLSGDILARADRIGMAVGLEIREPLLDHELVAFAATLPTAMRRRRGEGKWLMRRGLERHLPRDMLTSTPVVGESPVDAWFRAPLAGQGAALARSGLLVESGWFDLPRLARLAEDHRAGRADHGRTLWQLLMLEKSLARLFG</sequence>
<dbReference type="OrthoDB" id="9763290at2"/>
<feature type="site" description="Important for beta-aspartyl-AMP intermediate formation" evidence="9">
    <location>
        <position position="358"/>
    </location>
</feature>
<dbReference type="InterPro" id="IPR001962">
    <property type="entry name" value="Asn_synthase"/>
</dbReference>
<dbReference type="Pfam" id="PF13522">
    <property type="entry name" value="GATase_6"/>
    <property type="match status" value="1"/>
</dbReference>
<dbReference type="PANTHER" id="PTHR43284">
    <property type="entry name" value="ASPARAGINE SYNTHETASE (GLUTAMINE-HYDROLYZING)"/>
    <property type="match status" value="1"/>
</dbReference>
<dbReference type="SUPFAM" id="SSF56235">
    <property type="entry name" value="N-terminal nucleophile aminohydrolases (Ntn hydrolases)"/>
    <property type="match status" value="1"/>
</dbReference>
<organism evidence="11 12">
    <name type="scientific">Sphingomonas rubra</name>
    <dbReference type="NCBI Taxonomy" id="634430"/>
    <lineage>
        <taxon>Bacteria</taxon>
        <taxon>Pseudomonadati</taxon>
        <taxon>Pseudomonadota</taxon>
        <taxon>Alphaproteobacteria</taxon>
        <taxon>Sphingomonadales</taxon>
        <taxon>Sphingomonadaceae</taxon>
        <taxon>Sphingomonas</taxon>
    </lineage>
</organism>
<feature type="binding site" evidence="8">
    <location>
        <position position="262"/>
    </location>
    <ligand>
        <name>ATP</name>
        <dbReference type="ChEBI" id="CHEBI:30616"/>
    </ligand>
</feature>
<dbReference type="GO" id="GO:0005524">
    <property type="term" value="F:ATP binding"/>
    <property type="evidence" value="ECO:0007669"/>
    <property type="project" value="UniProtKB-KW"/>
</dbReference>
<evidence type="ECO:0000313" key="11">
    <source>
        <dbReference type="EMBL" id="SFP74780.1"/>
    </source>
</evidence>
<dbReference type="GO" id="GO:0006529">
    <property type="term" value="P:asparagine biosynthetic process"/>
    <property type="evidence" value="ECO:0007669"/>
    <property type="project" value="InterPro"/>
</dbReference>
<evidence type="ECO:0000256" key="7">
    <source>
        <dbReference type="ARBA" id="ARBA00048741"/>
    </source>
</evidence>
<proteinExistence type="inferred from homology"/>
<evidence type="ECO:0000256" key="9">
    <source>
        <dbReference type="PIRSR" id="PIRSR001589-3"/>
    </source>
</evidence>
<comment type="pathway">
    <text evidence="1">Amino-acid biosynthesis; L-asparagine biosynthesis; L-asparagine from L-aspartate (L-Gln route): step 1/1.</text>
</comment>
<feature type="binding site" evidence="8">
    <location>
        <position position="289"/>
    </location>
    <ligand>
        <name>ATP</name>
        <dbReference type="ChEBI" id="CHEBI:30616"/>
    </ligand>
</feature>
<dbReference type="Proteomes" id="UP000199586">
    <property type="component" value="Unassembled WGS sequence"/>
</dbReference>
<keyword evidence="4 8" id="KW-0547">Nucleotide-binding</keyword>
<keyword evidence="12" id="KW-1185">Reference proteome</keyword>
<dbReference type="InterPro" id="IPR033738">
    <property type="entry name" value="AsnB_N"/>
</dbReference>
<evidence type="ECO:0000313" key="12">
    <source>
        <dbReference type="Proteomes" id="UP000199586"/>
    </source>
</evidence>
<dbReference type="NCBIfam" id="TIGR01536">
    <property type="entry name" value="asn_synth_AEB"/>
    <property type="match status" value="1"/>
</dbReference>
<comment type="similarity">
    <text evidence="2">Belongs to the asparagine synthetase family.</text>
</comment>